<evidence type="ECO:0008006" key="4">
    <source>
        <dbReference type="Google" id="ProtNLM"/>
    </source>
</evidence>
<dbReference type="Proteomes" id="UP000314294">
    <property type="component" value="Unassembled WGS sequence"/>
</dbReference>
<evidence type="ECO:0000313" key="2">
    <source>
        <dbReference type="EMBL" id="TNN80274.1"/>
    </source>
</evidence>
<gene>
    <name evidence="2" type="ORF">EYF80_009599</name>
</gene>
<keyword evidence="1" id="KW-0732">Signal</keyword>
<reference evidence="2 3" key="1">
    <citation type="submission" date="2019-03" db="EMBL/GenBank/DDBJ databases">
        <title>First draft genome of Liparis tanakae, snailfish: a comprehensive survey of snailfish specific genes.</title>
        <authorList>
            <person name="Kim W."/>
            <person name="Song I."/>
            <person name="Jeong J.-H."/>
            <person name="Kim D."/>
            <person name="Kim S."/>
            <person name="Ryu S."/>
            <person name="Song J.Y."/>
            <person name="Lee S.K."/>
        </authorList>
    </citation>
    <scope>NUCLEOTIDE SEQUENCE [LARGE SCALE GENOMIC DNA]</scope>
    <source>
        <tissue evidence="2">Muscle</tissue>
    </source>
</reference>
<proteinExistence type="predicted"/>
<accession>A0A4Z2IRW4</accession>
<protein>
    <recommendedName>
        <fullName evidence="4">Secreted protein</fullName>
    </recommendedName>
</protein>
<sequence length="170" mass="19015">MSSTRTTVWDTWCRFMLTAVLISGSQLLEWKRERQIHLVVQRVGLDKRIPEQVQVLQTELPEVRRQHGELVVRRRQEAQLGESAHVERQADELVVVQLEVHQLLELAELSGEGLQSVLAEVQQLEGPLQGGQAERLAEGLQVVVVEDELGEAAQVPDGGGEFLDVVVTEV</sequence>
<organism evidence="2 3">
    <name type="scientific">Liparis tanakae</name>
    <name type="common">Tanaka's snailfish</name>
    <dbReference type="NCBI Taxonomy" id="230148"/>
    <lineage>
        <taxon>Eukaryota</taxon>
        <taxon>Metazoa</taxon>
        <taxon>Chordata</taxon>
        <taxon>Craniata</taxon>
        <taxon>Vertebrata</taxon>
        <taxon>Euteleostomi</taxon>
        <taxon>Actinopterygii</taxon>
        <taxon>Neopterygii</taxon>
        <taxon>Teleostei</taxon>
        <taxon>Neoteleostei</taxon>
        <taxon>Acanthomorphata</taxon>
        <taxon>Eupercaria</taxon>
        <taxon>Perciformes</taxon>
        <taxon>Cottioidei</taxon>
        <taxon>Cottales</taxon>
        <taxon>Liparidae</taxon>
        <taxon>Liparis</taxon>
    </lineage>
</organism>
<dbReference type="EMBL" id="SRLO01000056">
    <property type="protein sequence ID" value="TNN80274.1"/>
    <property type="molecule type" value="Genomic_DNA"/>
</dbReference>
<feature type="signal peptide" evidence="1">
    <location>
        <begin position="1"/>
        <end position="24"/>
    </location>
</feature>
<dbReference type="AlphaFoldDB" id="A0A4Z2IRW4"/>
<name>A0A4Z2IRW4_9TELE</name>
<evidence type="ECO:0000256" key="1">
    <source>
        <dbReference type="SAM" id="SignalP"/>
    </source>
</evidence>
<feature type="chain" id="PRO_5021473729" description="Secreted protein" evidence="1">
    <location>
        <begin position="25"/>
        <end position="170"/>
    </location>
</feature>
<comment type="caution">
    <text evidence="2">The sequence shown here is derived from an EMBL/GenBank/DDBJ whole genome shotgun (WGS) entry which is preliminary data.</text>
</comment>
<evidence type="ECO:0000313" key="3">
    <source>
        <dbReference type="Proteomes" id="UP000314294"/>
    </source>
</evidence>
<keyword evidence="3" id="KW-1185">Reference proteome</keyword>